<comment type="caution">
    <text evidence="2">The sequence shown here is derived from an EMBL/GenBank/DDBJ whole genome shotgun (WGS) entry which is preliminary data.</text>
</comment>
<sequence length="366" mass="39807">MSTDEWTQRVRRDFPYRPDWVYLQSAGTGLAFPGAATAAGQYYLDVAGLGCDAQSLWQVPVVSARERMARLLSVPVDEVGFFRNTSEVINLAAHSVAWQPGDTIVGMADEYPCNVLPWEAAQAQGVTYVRVQPDPNSDREQQLLDALTPRTRVLSVSHVHPWTGTKVDLTRLGKACREVDALLIVDGIQALGATPVDLAYVDVYGAGMFKWMLSGFGTAVGVFRERARSMLTPIFRSYANPAPSTSFAYAAPNVPGLYVLDATLGYLEELGWDRIHGQVEDLTARTIEALGGLGIAPVTPAHARAGIIGFDVPDSTRVAGEMARRKVSVSDKEGRVLVSPYFYNTPADIDRFAEALADALEVIGRD</sequence>
<evidence type="ECO:0000313" key="2">
    <source>
        <dbReference type="EMBL" id="MFB9644262.1"/>
    </source>
</evidence>
<dbReference type="Gene3D" id="3.90.1150.10">
    <property type="entry name" value="Aspartate Aminotransferase, domain 1"/>
    <property type="match status" value="1"/>
</dbReference>
<dbReference type="RefSeq" id="WP_344710558.1">
    <property type="nucleotide sequence ID" value="NZ_BAAAWH010000001.1"/>
</dbReference>
<dbReference type="PANTHER" id="PTHR43586:SF15">
    <property type="entry name" value="BLR3095 PROTEIN"/>
    <property type="match status" value="1"/>
</dbReference>
<dbReference type="Pfam" id="PF00266">
    <property type="entry name" value="Aminotran_5"/>
    <property type="match status" value="1"/>
</dbReference>
<keyword evidence="3" id="KW-1185">Reference proteome</keyword>
<dbReference type="InterPro" id="IPR015424">
    <property type="entry name" value="PyrdxlP-dep_Trfase"/>
</dbReference>
<keyword evidence="2" id="KW-0032">Aminotransferase</keyword>
<dbReference type="SUPFAM" id="SSF53383">
    <property type="entry name" value="PLP-dependent transferases"/>
    <property type="match status" value="1"/>
</dbReference>
<dbReference type="EMBL" id="JBHMBE010000001">
    <property type="protein sequence ID" value="MFB9644262.1"/>
    <property type="molecule type" value="Genomic_DNA"/>
</dbReference>
<dbReference type="InterPro" id="IPR000192">
    <property type="entry name" value="Aminotrans_V_dom"/>
</dbReference>
<proteinExistence type="predicted"/>
<dbReference type="InterPro" id="IPR015422">
    <property type="entry name" value="PyrdxlP-dep_Trfase_small"/>
</dbReference>
<feature type="domain" description="Aminotransferase class V" evidence="1">
    <location>
        <begin position="21"/>
        <end position="314"/>
    </location>
</feature>
<accession>A0ABV5SV80</accession>
<dbReference type="GO" id="GO:0008483">
    <property type="term" value="F:transaminase activity"/>
    <property type="evidence" value="ECO:0007669"/>
    <property type="project" value="UniProtKB-KW"/>
</dbReference>
<protein>
    <submittedName>
        <fullName evidence="2">Aminotransferase class V-fold PLP-dependent enzyme</fullName>
    </submittedName>
</protein>
<dbReference type="InterPro" id="IPR015421">
    <property type="entry name" value="PyrdxlP-dep_Trfase_major"/>
</dbReference>
<gene>
    <name evidence="2" type="ORF">ACFFPJ_00465</name>
</gene>
<organism evidence="2 3">
    <name type="scientific">Microbacterium terregens</name>
    <dbReference type="NCBI Taxonomy" id="69363"/>
    <lineage>
        <taxon>Bacteria</taxon>
        <taxon>Bacillati</taxon>
        <taxon>Actinomycetota</taxon>
        <taxon>Actinomycetes</taxon>
        <taxon>Micrococcales</taxon>
        <taxon>Microbacteriaceae</taxon>
        <taxon>Microbacterium</taxon>
    </lineage>
</organism>
<reference evidence="2 3" key="1">
    <citation type="submission" date="2024-09" db="EMBL/GenBank/DDBJ databases">
        <authorList>
            <person name="Sun Q."/>
            <person name="Mori K."/>
        </authorList>
    </citation>
    <scope>NUCLEOTIDE SEQUENCE [LARGE SCALE GENOMIC DNA]</scope>
    <source>
        <strain evidence="2 3">JCM 1342</strain>
    </source>
</reference>
<evidence type="ECO:0000313" key="3">
    <source>
        <dbReference type="Proteomes" id="UP001589611"/>
    </source>
</evidence>
<dbReference type="PANTHER" id="PTHR43586">
    <property type="entry name" value="CYSTEINE DESULFURASE"/>
    <property type="match status" value="1"/>
</dbReference>
<keyword evidence="2" id="KW-0808">Transferase</keyword>
<evidence type="ECO:0000259" key="1">
    <source>
        <dbReference type="Pfam" id="PF00266"/>
    </source>
</evidence>
<dbReference type="Proteomes" id="UP001589611">
    <property type="component" value="Unassembled WGS sequence"/>
</dbReference>
<name>A0ABV5SV80_9MICO</name>
<dbReference type="Gene3D" id="3.40.640.10">
    <property type="entry name" value="Type I PLP-dependent aspartate aminotransferase-like (Major domain)"/>
    <property type="match status" value="1"/>
</dbReference>